<evidence type="ECO:0000256" key="2">
    <source>
        <dbReference type="ARBA" id="ARBA00036390"/>
    </source>
</evidence>
<name>A0A0H4J044_9PROT</name>
<evidence type="ECO:0000256" key="9">
    <source>
        <dbReference type="ARBA" id="ARBA00042890"/>
    </source>
</evidence>
<dbReference type="Gene3D" id="3.30.70.1560">
    <property type="entry name" value="Alpha-L RNA-binding motif"/>
    <property type="match status" value="1"/>
</dbReference>
<dbReference type="InterPro" id="IPR042092">
    <property type="entry name" value="PsdUridine_s_RsuA/RluB/E/F_cat"/>
</dbReference>
<keyword evidence="11" id="KW-0694">RNA-binding</keyword>
<dbReference type="PROSITE" id="PS50889">
    <property type="entry name" value="S4"/>
    <property type="match status" value="1"/>
</dbReference>
<comment type="catalytic activity">
    <reaction evidence="3">
        <text>uridine(2604) in 23S rRNA = pseudouridine(2604) in 23S rRNA</text>
        <dbReference type="Rhea" id="RHEA:38875"/>
        <dbReference type="Rhea" id="RHEA-COMP:10093"/>
        <dbReference type="Rhea" id="RHEA-COMP:10094"/>
        <dbReference type="ChEBI" id="CHEBI:65314"/>
        <dbReference type="ChEBI" id="CHEBI:65315"/>
        <dbReference type="EC" id="5.4.99.21"/>
    </reaction>
</comment>
<evidence type="ECO:0000256" key="3">
    <source>
        <dbReference type="ARBA" id="ARBA00036535"/>
    </source>
</evidence>
<evidence type="ECO:0000256" key="11">
    <source>
        <dbReference type="PROSITE-ProRule" id="PRU00182"/>
    </source>
</evidence>
<evidence type="ECO:0000313" key="13">
    <source>
        <dbReference type="EMBL" id="AKO65400.1"/>
    </source>
</evidence>
<accession>A0A0H4J044</accession>
<dbReference type="Pfam" id="PF01479">
    <property type="entry name" value="S4"/>
    <property type="match status" value="1"/>
</dbReference>
<dbReference type="EC" id="5.4.99.21" evidence="4"/>
<dbReference type="PATRIC" id="fig|1623450.3.peg.226"/>
<dbReference type="Gene3D" id="3.30.70.580">
    <property type="entry name" value="Pseudouridine synthase I, catalytic domain, N-terminal subdomain"/>
    <property type="match status" value="1"/>
</dbReference>
<sequence>MTLVRISKLLSNQGVCSRREADHFIELGFVYVDGIKVTELGAKANPEQKIELRGEGHRLQKSKKTILLNKPIGFVSHADDEGKYKSSLSLILKENFFGDERLDKLFFKLAPAGRLDIDSTGLLVLTEDGVIAKKIIQEDSEIEKEYLVRVNGNLIPNGLELLNHGLSLDNKPLKKAIVSWINEDQLKFILKEGKKRQIRRMCEMVGLKVIGLKRVRIGKVKLSNLPIGKWRFLQENEFF</sequence>
<dbReference type="GO" id="GO:0003723">
    <property type="term" value="F:RNA binding"/>
    <property type="evidence" value="ECO:0007669"/>
    <property type="project" value="UniProtKB-KW"/>
</dbReference>
<dbReference type="InterPro" id="IPR020103">
    <property type="entry name" value="PsdUridine_synth_cat_dom_sf"/>
</dbReference>
<evidence type="ECO:0000256" key="8">
    <source>
        <dbReference type="ARBA" id="ARBA00042843"/>
    </source>
</evidence>
<dbReference type="AlphaFoldDB" id="A0A0H4J044"/>
<dbReference type="SUPFAM" id="SSF55174">
    <property type="entry name" value="Alpha-L RNA-binding motif"/>
    <property type="match status" value="1"/>
</dbReference>
<feature type="domain" description="RNA-binding S4" evidence="12">
    <location>
        <begin position="4"/>
        <end position="71"/>
    </location>
</feature>
<dbReference type="NCBIfam" id="TIGR00093">
    <property type="entry name" value="pseudouridine synthase"/>
    <property type="match status" value="1"/>
</dbReference>
<evidence type="ECO:0000256" key="6">
    <source>
        <dbReference type="ARBA" id="ARBA00041420"/>
    </source>
</evidence>
<dbReference type="GO" id="GO:0160138">
    <property type="term" value="F:23S rRNA pseudouridine(2604) synthase activity"/>
    <property type="evidence" value="ECO:0007669"/>
    <property type="project" value="UniProtKB-EC"/>
</dbReference>
<keyword evidence="14" id="KW-1185">Reference proteome</keyword>
<dbReference type="InterPro" id="IPR050343">
    <property type="entry name" value="RsuA_PseudoU_synthase"/>
</dbReference>
<evidence type="ECO:0000256" key="4">
    <source>
        <dbReference type="ARBA" id="ARBA00038922"/>
    </source>
</evidence>
<evidence type="ECO:0000256" key="1">
    <source>
        <dbReference type="ARBA" id="ARBA00023235"/>
    </source>
</evidence>
<dbReference type="Pfam" id="PF00849">
    <property type="entry name" value="PseudoU_synth_2"/>
    <property type="match status" value="1"/>
</dbReference>
<dbReference type="PANTHER" id="PTHR47683">
    <property type="entry name" value="PSEUDOURIDINE SYNTHASE FAMILY PROTEIN-RELATED"/>
    <property type="match status" value="1"/>
</dbReference>
<protein>
    <recommendedName>
        <fullName evidence="5">Dual-specificity RNA pseudouridine synthase RluF</fullName>
        <ecNumber evidence="4">5.4.99.21</ecNumber>
    </recommendedName>
    <alternativeName>
        <fullName evidence="7">23S rRNA pseudouridine(2604) synthase</fullName>
    </alternativeName>
    <alternativeName>
        <fullName evidence="9">Ribosomal large subunit pseudouridine synthase F</fullName>
    </alternativeName>
    <alternativeName>
        <fullName evidence="8">rRNA pseudouridylate synthase F</fullName>
    </alternativeName>
    <alternativeName>
        <fullName evidence="10">rRNA-uridine isomerase F</fullName>
    </alternativeName>
    <alternativeName>
        <fullName evidence="6">tRNA(Tyr) pseudouridine(35) synthase</fullName>
    </alternativeName>
</protein>
<dbReference type="PANTHER" id="PTHR47683:SF2">
    <property type="entry name" value="RNA-BINDING S4 DOMAIN-CONTAINING PROTEIN"/>
    <property type="match status" value="1"/>
</dbReference>
<dbReference type="CDD" id="cd00165">
    <property type="entry name" value="S4"/>
    <property type="match status" value="1"/>
</dbReference>
<evidence type="ECO:0000313" key="14">
    <source>
        <dbReference type="Proteomes" id="UP000066549"/>
    </source>
</evidence>
<dbReference type="InterPro" id="IPR000748">
    <property type="entry name" value="PsdUridine_synth_RsuA/RluB/E/F"/>
</dbReference>
<evidence type="ECO:0000256" key="10">
    <source>
        <dbReference type="ARBA" id="ARBA00043147"/>
    </source>
</evidence>
<dbReference type="OrthoDB" id="9807213at2"/>
<dbReference type="InterPro" id="IPR002942">
    <property type="entry name" value="S4_RNA-bd"/>
</dbReference>
<evidence type="ECO:0000259" key="12">
    <source>
        <dbReference type="SMART" id="SM00363"/>
    </source>
</evidence>
<evidence type="ECO:0000256" key="7">
    <source>
        <dbReference type="ARBA" id="ARBA00041697"/>
    </source>
</evidence>
<dbReference type="Proteomes" id="UP000066549">
    <property type="component" value="Chromosome"/>
</dbReference>
<dbReference type="FunFam" id="3.30.70.1560:FF:000005">
    <property type="entry name" value="RNA pseudouridylate synthase"/>
    <property type="match status" value="1"/>
</dbReference>
<dbReference type="InterPro" id="IPR020094">
    <property type="entry name" value="TruA/RsuA/RluB/E/F_N"/>
</dbReference>
<reference evidence="13 14" key="1">
    <citation type="submission" date="2015-03" db="EMBL/GenBank/DDBJ databases">
        <title>Comparative analysis of the OM43 clade including a novel species from Red Sea uncovers genomic and metabolic diversity among marine methylotrophs.</title>
        <authorList>
            <person name="Jimenez-Infante F."/>
            <person name="Ngugi D.K."/>
            <person name="Vinu M."/>
            <person name="Alam I."/>
            <person name="Kamau A."/>
            <person name="Blom J."/>
            <person name="Bajic V.B."/>
            <person name="Stingl U."/>
        </authorList>
    </citation>
    <scope>NUCLEOTIDE SEQUENCE [LARGE SCALE GENOMIC DNA]</scope>
    <source>
        <strain evidence="13 14">MBRSH7</strain>
    </source>
</reference>
<dbReference type="EMBL" id="CP011002">
    <property type="protein sequence ID" value="AKO65400.1"/>
    <property type="molecule type" value="Genomic_DNA"/>
</dbReference>
<comment type="catalytic activity">
    <reaction evidence="2">
        <text>uridine(35) in tRNA(Tyr) = pseudouridine(35) in tRNA(Tyr)</text>
        <dbReference type="Rhea" id="RHEA:60556"/>
        <dbReference type="Rhea" id="RHEA-COMP:15607"/>
        <dbReference type="Rhea" id="RHEA-COMP:15608"/>
        <dbReference type="ChEBI" id="CHEBI:65314"/>
        <dbReference type="ChEBI" id="CHEBI:65315"/>
    </reaction>
</comment>
<dbReference type="SMART" id="SM00363">
    <property type="entry name" value="S4"/>
    <property type="match status" value="1"/>
</dbReference>
<dbReference type="InterPro" id="IPR036986">
    <property type="entry name" value="S4_RNA-bd_sf"/>
</dbReference>
<organism evidence="13 14">
    <name type="scientific">Methylophilales bacterium MBRS-H7</name>
    <dbReference type="NCBI Taxonomy" id="1623450"/>
    <lineage>
        <taxon>Bacteria</taxon>
        <taxon>Pseudomonadati</taxon>
        <taxon>Pseudomonadota</taxon>
        <taxon>Betaproteobacteria</taxon>
        <taxon>Nitrosomonadales</taxon>
        <taxon>OM43 clade</taxon>
    </lineage>
</organism>
<proteinExistence type="predicted"/>
<dbReference type="Gene3D" id="3.10.290.10">
    <property type="entry name" value="RNA-binding S4 domain"/>
    <property type="match status" value="1"/>
</dbReference>
<dbReference type="InterPro" id="IPR006145">
    <property type="entry name" value="PsdUridine_synth_RsuA/RluA"/>
</dbReference>
<gene>
    <name evidence="13" type="ORF">VI33_01110</name>
</gene>
<dbReference type="GO" id="GO:0000455">
    <property type="term" value="P:enzyme-directed rRNA pseudouridine synthesis"/>
    <property type="evidence" value="ECO:0007669"/>
    <property type="project" value="UniProtKB-ARBA"/>
</dbReference>
<evidence type="ECO:0000256" key="5">
    <source>
        <dbReference type="ARBA" id="ARBA00039989"/>
    </source>
</evidence>
<keyword evidence="1" id="KW-0413">Isomerase</keyword>
<dbReference type="SUPFAM" id="SSF55120">
    <property type="entry name" value="Pseudouridine synthase"/>
    <property type="match status" value="1"/>
</dbReference>